<organism evidence="4 5">
    <name type="scientific">Paramecium sonneborni</name>
    <dbReference type="NCBI Taxonomy" id="65129"/>
    <lineage>
        <taxon>Eukaryota</taxon>
        <taxon>Sar</taxon>
        <taxon>Alveolata</taxon>
        <taxon>Ciliophora</taxon>
        <taxon>Intramacronucleata</taxon>
        <taxon>Oligohymenophorea</taxon>
        <taxon>Peniculida</taxon>
        <taxon>Parameciidae</taxon>
        <taxon>Paramecium</taxon>
    </lineage>
</organism>
<accession>A0A8S1QP53</accession>
<feature type="compositionally biased region" description="Basic and acidic residues" evidence="3">
    <location>
        <begin position="1"/>
        <end position="15"/>
    </location>
</feature>
<keyword evidence="1" id="KW-0880">Kelch repeat</keyword>
<comment type="caution">
    <text evidence="4">The sequence shown here is derived from an EMBL/GenBank/DDBJ whole genome shotgun (WGS) entry which is preliminary data.</text>
</comment>
<gene>
    <name evidence="4" type="ORF">PSON_ATCC_30995.1.T1120182</name>
</gene>
<name>A0A8S1QP53_9CILI</name>
<evidence type="ECO:0000313" key="4">
    <source>
        <dbReference type="EMBL" id="CAD8117031.1"/>
    </source>
</evidence>
<keyword evidence="2" id="KW-0677">Repeat</keyword>
<evidence type="ECO:0000256" key="3">
    <source>
        <dbReference type="SAM" id="MobiDB-lite"/>
    </source>
</evidence>
<dbReference type="SMART" id="SM00612">
    <property type="entry name" value="Kelch"/>
    <property type="match status" value="3"/>
</dbReference>
<evidence type="ECO:0000256" key="1">
    <source>
        <dbReference type="ARBA" id="ARBA00022441"/>
    </source>
</evidence>
<feature type="region of interest" description="Disordered" evidence="3">
    <location>
        <begin position="1"/>
        <end position="30"/>
    </location>
</feature>
<dbReference type="PANTHER" id="PTHR46093">
    <property type="entry name" value="ACYL-COA-BINDING DOMAIN-CONTAINING PROTEIN 5"/>
    <property type="match status" value="1"/>
</dbReference>
<evidence type="ECO:0000313" key="5">
    <source>
        <dbReference type="Proteomes" id="UP000692954"/>
    </source>
</evidence>
<feature type="compositionally biased region" description="Polar residues" evidence="3">
    <location>
        <begin position="372"/>
        <end position="386"/>
    </location>
</feature>
<protein>
    <recommendedName>
        <fullName evidence="6">Kelch motif family protein</fullName>
    </recommendedName>
</protein>
<dbReference type="InterPro" id="IPR006652">
    <property type="entry name" value="Kelch_1"/>
</dbReference>
<feature type="compositionally biased region" description="Polar residues" evidence="3">
    <location>
        <begin position="345"/>
        <end position="359"/>
    </location>
</feature>
<reference evidence="4" key="1">
    <citation type="submission" date="2021-01" db="EMBL/GenBank/DDBJ databases">
        <authorList>
            <consortium name="Genoscope - CEA"/>
            <person name="William W."/>
        </authorList>
    </citation>
    <scope>NUCLEOTIDE SEQUENCE</scope>
</reference>
<dbReference type="PANTHER" id="PTHR46093:SF18">
    <property type="entry name" value="FIBRONECTIN TYPE-III DOMAIN-CONTAINING PROTEIN"/>
    <property type="match status" value="1"/>
</dbReference>
<dbReference type="EMBL" id="CAJJDN010000112">
    <property type="protein sequence ID" value="CAD8117031.1"/>
    <property type="molecule type" value="Genomic_DNA"/>
</dbReference>
<dbReference type="AlphaFoldDB" id="A0A8S1QP53"/>
<dbReference type="Proteomes" id="UP000692954">
    <property type="component" value="Unassembled WGS sequence"/>
</dbReference>
<dbReference type="Pfam" id="PF13415">
    <property type="entry name" value="Beta-prop_FBX42"/>
    <property type="match status" value="1"/>
</dbReference>
<evidence type="ECO:0008006" key="6">
    <source>
        <dbReference type="Google" id="ProtNLM"/>
    </source>
</evidence>
<proteinExistence type="predicted"/>
<feature type="region of interest" description="Disordered" evidence="3">
    <location>
        <begin position="314"/>
        <end position="393"/>
    </location>
</feature>
<keyword evidence="5" id="KW-1185">Reference proteome</keyword>
<dbReference type="OrthoDB" id="286745at2759"/>
<sequence length="513" mass="59884">MLSNRSNKDTKEVKRISLIPSRQEQQQQEQEYKYIQPVKTVNLENQDPKWSELKVDGKNIKHRAYTSITIHNDFLYLYGGYQVQLGIMDEFYRMNLKSLSYQWEKLTYKDNPGPRTRHQMCTYADKIYIFGGQIHQSISTNSMWYFDLNSHTWIKCKINQSYPPEIDNHSAIIHNDNWIIFGGFFGGTVGLHSNYVYKYEFASNTWQRIQPQNNTAPTPRDGAGIAIHQNILYMFGGSNGHQRFNDLWKFDFQVWTYIPVSSNILPKVRSGHVMLAHQDKIIIFGGIHDITWELDDLFIFHLKKMEWISVDEDSARRKDRQQLSPNKDNKQDLQHSRRQFRKSNRTGSIKKTIKRTTLSPLKKPDQSEDSLESPTRNLSQAQSNQKTLDEKKRKEIQQKKMALLKIFEVDEGQKVQLRDNSPTSEKMRNSLFLVGNPKADLKIRQGKLTEFGKPLVSKFLQPLQSMQNSIVGKKPCARDGHSFTIYNTQLIIFGGDRHQMSFNDIHSLDLTKI</sequence>
<evidence type="ECO:0000256" key="2">
    <source>
        <dbReference type="ARBA" id="ARBA00022737"/>
    </source>
</evidence>